<comment type="caution">
    <text evidence="2">The sequence shown here is derived from an EMBL/GenBank/DDBJ whole genome shotgun (WGS) entry which is preliminary data.</text>
</comment>
<proteinExistence type="predicted"/>
<feature type="region of interest" description="Disordered" evidence="1">
    <location>
        <begin position="46"/>
        <end position="71"/>
    </location>
</feature>
<dbReference type="EMBL" id="JACCFI010000001">
    <property type="protein sequence ID" value="NYG22824.1"/>
    <property type="molecule type" value="Genomic_DNA"/>
</dbReference>
<evidence type="ECO:0000256" key="1">
    <source>
        <dbReference type="SAM" id="MobiDB-lite"/>
    </source>
</evidence>
<evidence type="ECO:0000313" key="3">
    <source>
        <dbReference type="Proteomes" id="UP000549066"/>
    </source>
</evidence>
<accession>A0A852X5M1</accession>
<feature type="compositionally biased region" description="Basic and acidic residues" evidence="1">
    <location>
        <begin position="55"/>
        <end position="64"/>
    </location>
</feature>
<dbReference type="RefSeq" id="WP_179552582.1">
    <property type="nucleotide sequence ID" value="NZ_JACCFI010000001.1"/>
</dbReference>
<protein>
    <submittedName>
        <fullName evidence="2">Uncharacterized protein</fullName>
    </submittedName>
</protein>
<keyword evidence="3" id="KW-1185">Reference proteome</keyword>
<dbReference type="AlphaFoldDB" id="A0A852X5M1"/>
<organism evidence="2 3">
    <name type="scientific">Agromyces hippuratus</name>
    <dbReference type="NCBI Taxonomy" id="286438"/>
    <lineage>
        <taxon>Bacteria</taxon>
        <taxon>Bacillati</taxon>
        <taxon>Actinomycetota</taxon>
        <taxon>Actinomycetes</taxon>
        <taxon>Micrococcales</taxon>
        <taxon>Microbacteriaceae</taxon>
        <taxon>Agromyces</taxon>
    </lineage>
</organism>
<dbReference type="Proteomes" id="UP000549066">
    <property type="component" value="Unassembled WGS sequence"/>
</dbReference>
<reference evidence="2 3" key="1">
    <citation type="submission" date="2020-07" db="EMBL/GenBank/DDBJ databases">
        <title>Sequencing the genomes of 1000 actinobacteria strains.</title>
        <authorList>
            <person name="Klenk H.-P."/>
        </authorList>
    </citation>
    <scope>NUCLEOTIDE SEQUENCE [LARGE SCALE GENOMIC DNA]</scope>
    <source>
        <strain evidence="2 3">DSM 8598</strain>
    </source>
</reference>
<gene>
    <name evidence="2" type="ORF">BJY17_003571</name>
</gene>
<evidence type="ECO:0000313" key="2">
    <source>
        <dbReference type="EMBL" id="NYG22824.1"/>
    </source>
</evidence>
<name>A0A852X5M1_9MICO</name>
<sequence length="71" mass="7483">MSLAAAFAAGHLAARASDRRFRATEAEIDAAHERVAARRSALVTVAAPGPAPARGRRDYTEHGRHAAPRPA</sequence>